<evidence type="ECO:0000313" key="2">
    <source>
        <dbReference type="EMBL" id="SCZ22802.1"/>
    </source>
</evidence>
<name>A0A1G5MCC6_AFIMA</name>
<feature type="region of interest" description="Disordered" evidence="1">
    <location>
        <begin position="82"/>
        <end position="126"/>
    </location>
</feature>
<dbReference type="Proteomes" id="UP000199347">
    <property type="component" value="Unassembled WGS sequence"/>
</dbReference>
<feature type="compositionally biased region" description="Polar residues" evidence="1">
    <location>
        <begin position="107"/>
        <end position="116"/>
    </location>
</feature>
<accession>A0A1G5MCC6</accession>
<keyword evidence="3" id="KW-1185">Reference proteome</keyword>
<protein>
    <submittedName>
        <fullName evidence="2">NADH:ubiquinone oxidoreductase subunit</fullName>
    </submittedName>
</protein>
<organism evidence="2 3">
    <name type="scientific">Afifella marina DSM 2698</name>
    <dbReference type="NCBI Taxonomy" id="1120955"/>
    <lineage>
        <taxon>Bacteria</taxon>
        <taxon>Pseudomonadati</taxon>
        <taxon>Pseudomonadota</taxon>
        <taxon>Alphaproteobacteria</taxon>
        <taxon>Hyphomicrobiales</taxon>
        <taxon>Afifellaceae</taxon>
        <taxon>Afifella</taxon>
    </lineage>
</organism>
<dbReference type="PANTHER" id="PTHR12910">
    <property type="entry name" value="NADH-UBIQUINONE OXIDOREDUCTASE SUBUNIT B17.2"/>
    <property type="match status" value="1"/>
</dbReference>
<evidence type="ECO:0000256" key="1">
    <source>
        <dbReference type="SAM" id="MobiDB-lite"/>
    </source>
</evidence>
<sequence length="126" mass="14795">MKKFFLHLFTWWHDATLNTRVFTWRKGIFVGEDDAGNRYYRHRKTNSRWVLYNGDPEASRVPPGWYGWLHYRTDIPPTDESYTAPAWEKPHRPNMTGTAGAYHPPGSLTTPETRPNVTGDYEPWTP</sequence>
<dbReference type="GO" id="GO:0045271">
    <property type="term" value="C:respiratory chain complex I"/>
    <property type="evidence" value="ECO:0007669"/>
    <property type="project" value="InterPro"/>
</dbReference>
<dbReference type="NCBIfam" id="NF006040">
    <property type="entry name" value="PRK08183.1"/>
    <property type="match status" value="1"/>
</dbReference>
<dbReference type="GO" id="GO:0006979">
    <property type="term" value="P:response to oxidative stress"/>
    <property type="evidence" value="ECO:0007669"/>
    <property type="project" value="TreeGrafter"/>
</dbReference>
<dbReference type="InterPro" id="IPR007763">
    <property type="entry name" value="NDUFA12"/>
</dbReference>
<dbReference type="OrthoDB" id="9795340at2"/>
<dbReference type="RefSeq" id="WP_092809255.1">
    <property type="nucleotide sequence ID" value="NZ_FMVW01000001.1"/>
</dbReference>
<proteinExistence type="predicted"/>
<dbReference type="AlphaFoldDB" id="A0A1G5MCC6"/>
<dbReference type="EMBL" id="FMVW01000001">
    <property type="protein sequence ID" value="SCZ22802.1"/>
    <property type="molecule type" value="Genomic_DNA"/>
</dbReference>
<dbReference type="PANTHER" id="PTHR12910:SF2">
    <property type="entry name" value="NADH DEHYDROGENASE [UBIQUINONE] 1 ALPHA SUBCOMPLEX SUBUNIT 12"/>
    <property type="match status" value="1"/>
</dbReference>
<keyword evidence="2" id="KW-0830">Ubiquinone</keyword>
<reference evidence="2 3" key="1">
    <citation type="submission" date="2016-10" db="EMBL/GenBank/DDBJ databases">
        <authorList>
            <person name="de Groot N.N."/>
        </authorList>
    </citation>
    <scope>NUCLEOTIDE SEQUENCE [LARGE SCALE GENOMIC DNA]</scope>
    <source>
        <strain evidence="2 3">DSM 2698</strain>
    </source>
</reference>
<gene>
    <name evidence="2" type="ORF">SAMN03080610_00456</name>
</gene>
<dbReference type="STRING" id="1120955.SAMN03080610_00456"/>
<evidence type="ECO:0000313" key="3">
    <source>
        <dbReference type="Proteomes" id="UP000199347"/>
    </source>
</evidence>
<dbReference type="Pfam" id="PF05071">
    <property type="entry name" value="NDUFA12"/>
    <property type="match status" value="1"/>
</dbReference>